<name>A0A2H5N242_CITUN</name>
<keyword evidence="2" id="KW-1185">Reference proteome</keyword>
<gene>
    <name evidence="1" type="ORF">CUMW_282350</name>
</gene>
<reference evidence="1 2" key="1">
    <citation type="journal article" date="2017" name="Front. Genet.">
        <title>Draft sequencing of the heterozygous diploid genome of Satsuma (Citrus unshiu Marc.) using a hybrid assembly approach.</title>
        <authorList>
            <person name="Shimizu T."/>
            <person name="Tanizawa Y."/>
            <person name="Mochizuki T."/>
            <person name="Nagasaki H."/>
            <person name="Yoshioka T."/>
            <person name="Toyoda A."/>
            <person name="Fujiyama A."/>
            <person name="Kaminuma E."/>
            <person name="Nakamura Y."/>
        </authorList>
    </citation>
    <scope>NUCLEOTIDE SEQUENCE [LARGE SCALE GENOMIC DNA]</scope>
    <source>
        <strain evidence="2">cv. Miyagawa wase</strain>
    </source>
</reference>
<dbReference type="PANTHER" id="PTHR12601:SF17">
    <property type="entry name" value="PROTEIN REDUCED CHLOROPLAST COVERAGE 1"/>
    <property type="match status" value="1"/>
</dbReference>
<dbReference type="EMBL" id="BDQV01003175">
    <property type="protein sequence ID" value="GAY33997.1"/>
    <property type="molecule type" value="Genomic_DNA"/>
</dbReference>
<accession>A0A2H5N242</accession>
<comment type="caution">
    <text evidence="1">The sequence shown here is derived from an EMBL/GenBank/DDBJ whole genome shotgun (WGS) entry which is preliminary data.</text>
</comment>
<protein>
    <submittedName>
        <fullName evidence="1">Uncharacterized protein</fullName>
    </submittedName>
</protein>
<dbReference type="InterPro" id="IPR027523">
    <property type="entry name" value="CLU_prot"/>
</dbReference>
<proteinExistence type="predicted"/>
<dbReference type="AlphaFoldDB" id="A0A2H5N242"/>
<evidence type="ECO:0000313" key="2">
    <source>
        <dbReference type="Proteomes" id="UP000236630"/>
    </source>
</evidence>
<dbReference type="STRING" id="55188.A0A2H5N242"/>
<organism evidence="1 2">
    <name type="scientific">Citrus unshiu</name>
    <name type="common">Satsuma mandarin</name>
    <name type="synonym">Citrus nobilis var. unshiu</name>
    <dbReference type="NCBI Taxonomy" id="55188"/>
    <lineage>
        <taxon>Eukaryota</taxon>
        <taxon>Viridiplantae</taxon>
        <taxon>Streptophyta</taxon>
        <taxon>Embryophyta</taxon>
        <taxon>Tracheophyta</taxon>
        <taxon>Spermatophyta</taxon>
        <taxon>Magnoliopsida</taxon>
        <taxon>eudicotyledons</taxon>
        <taxon>Gunneridae</taxon>
        <taxon>Pentapetalae</taxon>
        <taxon>rosids</taxon>
        <taxon>malvids</taxon>
        <taxon>Sapindales</taxon>
        <taxon>Rutaceae</taxon>
        <taxon>Aurantioideae</taxon>
        <taxon>Citrus</taxon>
    </lineage>
</organism>
<dbReference type="Proteomes" id="UP000236630">
    <property type="component" value="Unassembled WGS sequence"/>
</dbReference>
<feature type="non-terminal residue" evidence="1">
    <location>
        <position position="1"/>
    </location>
</feature>
<dbReference type="PANTHER" id="PTHR12601">
    <property type="entry name" value="EUKARYOTIC TRANSLATION INITIATION FACTOR 3 SUBUNIT EIF-3"/>
    <property type="match status" value="1"/>
</dbReference>
<evidence type="ECO:0000313" key="1">
    <source>
        <dbReference type="EMBL" id="GAY33997.1"/>
    </source>
</evidence>
<sequence length="119" mass="13297">TAASYHAIAIALSLMEAYPLSVQHEQTTLQILRAKLGPDDLRTQDAAAWLEYFESKAFEQQEAARNGTRKPDASIASKGHLSVSDLLDYINPSHDTKGRNVSTLKRKSYVAKWRVEKLP</sequence>
<dbReference type="GO" id="GO:0005737">
    <property type="term" value="C:cytoplasm"/>
    <property type="evidence" value="ECO:0007669"/>
    <property type="project" value="TreeGrafter"/>
</dbReference>